<feature type="non-terminal residue" evidence="2">
    <location>
        <position position="201"/>
    </location>
</feature>
<dbReference type="EMBL" id="WEIV01023924">
    <property type="protein sequence ID" value="NWI58591.1"/>
    <property type="molecule type" value="Genomic_DNA"/>
</dbReference>
<accession>A0A851CMA2</accession>
<evidence type="ECO:0000256" key="1">
    <source>
        <dbReference type="SAM" id="Coils"/>
    </source>
</evidence>
<dbReference type="AlphaFoldDB" id="A0A851CMA2"/>
<sequence length="201" mass="23531">IESETLLLTYLRLKLEKNVARLEEKAEKNLITLCKEKQRQKEKLLKLKREILLQEREQKLNEALDEQIEVLTPLVPVCEQLKEQYKSFAAALDANRHELPIKNIHMEGDKQTFLDELDKQLATTQELLNEITPRYSVDGAKTLSALKELKEVAQKLNTELQRNFKEVQDLSFEVCKEVSLHNQNVCEEKYGLDAVKCWYFD</sequence>
<protein>
    <submittedName>
        <fullName evidence="2">HAUS8 protein</fullName>
    </submittedName>
</protein>
<comment type="caution">
    <text evidence="2">The sequence shown here is derived from an EMBL/GenBank/DDBJ whole genome shotgun (WGS) entry which is preliminary data.</text>
</comment>
<feature type="coiled-coil region" evidence="1">
    <location>
        <begin position="12"/>
        <end position="57"/>
    </location>
</feature>
<keyword evidence="1" id="KW-0175">Coiled coil</keyword>
<evidence type="ECO:0000313" key="2">
    <source>
        <dbReference type="EMBL" id="NWI58591.1"/>
    </source>
</evidence>
<organism evidence="2 3">
    <name type="scientific">Calyptomena viridis</name>
    <name type="common">Lesser green broadbill</name>
    <dbReference type="NCBI Taxonomy" id="135972"/>
    <lineage>
        <taxon>Eukaryota</taxon>
        <taxon>Metazoa</taxon>
        <taxon>Chordata</taxon>
        <taxon>Craniata</taxon>
        <taxon>Vertebrata</taxon>
        <taxon>Euteleostomi</taxon>
        <taxon>Archelosauria</taxon>
        <taxon>Archosauria</taxon>
        <taxon>Dinosauria</taxon>
        <taxon>Saurischia</taxon>
        <taxon>Theropoda</taxon>
        <taxon>Coelurosauria</taxon>
        <taxon>Aves</taxon>
        <taxon>Neognathae</taxon>
        <taxon>Neoaves</taxon>
        <taxon>Telluraves</taxon>
        <taxon>Australaves</taxon>
        <taxon>Passeriformes</taxon>
        <taxon>Eurylaimidae</taxon>
        <taxon>Calyptomena</taxon>
    </lineage>
</organism>
<proteinExistence type="predicted"/>
<feature type="coiled-coil region" evidence="1">
    <location>
        <begin position="143"/>
        <end position="170"/>
    </location>
</feature>
<evidence type="ECO:0000313" key="3">
    <source>
        <dbReference type="Proteomes" id="UP000642973"/>
    </source>
</evidence>
<keyword evidence="3" id="KW-1185">Reference proteome</keyword>
<name>A0A851CMA2_CALVR</name>
<reference evidence="2" key="1">
    <citation type="submission" date="2019-10" db="EMBL/GenBank/DDBJ databases">
        <title>Bird 10,000 Genomes (B10K) Project - Family phase.</title>
        <authorList>
            <person name="Zhang G."/>
        </authorList>
    </citation>
    <scope>NUCLEOTIDE SEQUENCE</scope>
    <source>
        <strain evidence="2">B10K-DU-002-55</strain>
        <tissue evidence="2">Muscle</tissue>
    </source>
</reference>
<gene>
    <name evidence="2" type="primary">Haus8</name>
    <name evidence="2" type="ORF">CALVIR_R01041</name>
</gene>
<dbReference type="Proteomes" id="UP000642973">
    <property type="component" value="Unassembled WGS sequence"/>
</dbReference>
<feature type="non-terminal residue" evidence="2">
    <location>
        <position position="1"/>
    </location>
</feature>